<dbReference type="InterPro" id="IPR049941">
    <property type="entry name" value="LPLAT_7/PORCN-like"/>
</dbReference>
<dbReference type="GO" id="GO:0005783">
    <property type="term" value="C:endoplasmic reticulum"/>
    <property type="evidence" value="ECO:0007669"/>
    <property type="project" value="UniProtKB-SubCell"/>
</dbReference>
<evidence type="ECO:0000256" key="8">
    <source>
        <dbReference type="ARBA" id="ARBA00022824"/>
    </source>
</evidence>
<dbReference type="RefSeq" id="XP_027201923.1">
    <property type="nucleotide sequence ID" value="XM_027346122.1"/>
</dbReference>
<evidence type="ECO:0000256" key="9">
    <source>
        <dbReference type="ARBA" id="ARBA00022989"/>
    </source>
</evidence>
<protein>
    <recommendedName>
        <fullName evidence="18">Lysophospholipid acyltransferase 5</fullName>
        <ecNumber evidence="16">2.3.1.23</ecNumber>
        <ecNumber evidence="17">2.3.1.n6</ecNumber>
    </recommendedName>
</protein>
<evidence type="ECO:0000256" key="12">
    <source>
        <dbReference type="ARBA" id="ARBA00023209"/>
    </source>
</evidence>
<keyword evidence="12" id="KW-0594">Phospholipid biosynthesis</keyword>
<dbReference type="InParanoid" id="A0A6P6Y8Y8"/>
<evidence type="ECO:0000256" key="6">
    <source>
        <dbReference type="ARBA" id="ARBA00022679"/>
    </source>
</evidence>
<evidence type="ECO:0000256" key="10">
    <source>
        <dbReference type="ARBA" id="ARBA00023098"/>
    </source>
</evidence>
<feature type="transmembrane region" description="Helical" evidence="19">
    <location>
        <begin position="52"/>
        <end position="81"/>
    </location>
</feature>
<sequence length="482" mass="55972">MSSLLSSSSLMMKMDSNRIILLKLFISGLSSYIFAIIYQLCLANNKSILLKHFFNISIGLSICLFNFGIDTIHSLITCLTIYCSIRLLGPTRLMVILNFVFCMSYLLYGYYDKYLNNLHDVLTWTMPQCVLTLSLIALSFDIYDGQQNLKSKQNPNRNNDKKNIITNEDTAIERIPTFIEILSKCYFPPIFLIGPQIKFKDYIIFIESNESILKSCWKPSILRFLSGIIYLSIYQIGSIYWPTRYLLSDDFKSYGLFAKLTIIAITNKITLCKYISGWLISEGACIMYGIARNPLNPHQHDRCSNVSIFHFETTATFRGIIESFNITTNQFAMKYIFKRLKFLGSKMLSQLMTLFFLALWHGFSIGYYNTFALEFLIVKMETDIANKVIEYRTGNNGFNQLLNNISIRWLLYLLMRIHVIYMLSYSLISFTILDFFKWTSTLSEIYYLGHIIYFGWFILSIPFNLLSSSNSSHKISNQQKNK</sequence>
<dbReference type="AlphaFoldDB" id="A0A6P6Y8Y8"/>
<dbReference type="EC" id="2.3.1.n6" evidence="17"/>
<name>A0A6P6Y8Y8_DERPT</name>
<keyword evidence="8" id="KW-0256">Endoplasmic reticulum</keyword>
<evidence type="ECO:0000256" key="7">
    <source>
        <dbReference type="ARBA" id="ARBA00022692"/>
    </source>
</evidence>
<keyword evidence="11 19" id="KW-0472">Membrane</keyword>
<dbReference type="Pfam" id="PF03062">
    <property type="entry name" value="MBOAT"/>
    <property type="match status" value="1"/>
</dbReference>
<evidence type="ECO:0000256" key="14">
    <source>
        <dbReference type="ARBA" id="ARBA00023315"/>
    </source>
</evidence>
<feature type="transmembrane region" description="Helical" evidence="19">
    <location>
        <begin position="123"/>
        <end position="143"/>
    </location>
</feature>
<comment type="pathway">
    <text evidence="15">Phospholipid metabolism.</text>
</comment>
<dbReference type="GO" id="GO:0047184">
    <property type="term" value="F:1-acylglycerophosphocholine O-acyltransferase activity"/>
    <property type="evidence" value="ECO:0007669"/>
    <property type="project" value="UniProtKB-EC"/>
</dbReference>
<proteinExistence type="inferred from homology"/>
<dbReference type="GO" id="GO:0071617">
    <property type="term" value="F:lysophospholipid acyltransferase activity"/>
    <property type="evidence" value="ECO:0007669"/>
    <property type="project" value="TreeGrafter"/>
</dbReference>
<organism evidence="20 21">
    <name type="scientific">Dermatophagoides pteronyssinus</name>
    <name type="common">European house dust mite</name>
    <dbReference type="NCBI Taxonomy" id="6956"/>
    <lineage>
        <taxon>Eukaryota</taxon>
        <taxon>Metazoa</taxon>
        <taxon>Ecdysozoa</taxon>
        <taxon>Arthropoda</taxon>
        <taxon>Chelicerata</taxon>
        <taxon>Arachnida</taxon>
        <taxon>Acari</taxon>
        <taxon>Acariformes</taxon>
        <taxon>Sarcoptiformes</taxon>
        <taxon>Astigmata</taxon>
        <taxon>Psoroptidia</taxon>
        <taxon>Analgoidea</taxon>
        <taxon>Pyroglyphidae</taxon>
        <taxon>Dermatophagoidinae</taxon>
        <taxon>Dermatophagoides</taxon>
    </lineage>
</organism>
<dbReference type="PANTHER" id="PTHR13906:SF14">
    <property type="entry name" value="LYSOPHOSPHOLIPID ACYLTRANSFERASE 5"/>
    <property type="match status" value="1"/>
</dbReference>
<evidence type="ECO:0000256" key="3">
    <source>
        <dbReference type="ARBA" id="ARBA00005074"/>
    </source>
</evidence>
<dbReference type="KEGG" id="dpte:113795887"/>
<accession>A0A6P6Y8Y8</accession>
<feature type="transmembrane region" description="Helical" evidence="19">
    <location>
        <begin position="221"/>
        <end position="241"/>
    </location>
</feature>
<dbReference type="InterPro" id="IPR004299">
    <property type="entry name" value="MBOAT_fam"/>
</dbReference>
<keyword evidence="7 19" id="KW-0812">Transmembrane</keyword>
<keyword evidence="6" id="KW-0808">Transferase</keyword>
<evidence type="ECO:0000313" key="20">
    <source>
        <dbReference type="Proteomes" id="UP000515146"/>
    </source>
</evidence>
<keyword evidence="13" id="KW-1208">Phospholipid metabolism</keyword>
<dbReference type="GO" id="GO:0030258">
    <property type="term" value="P:lipid modification"/>
    <property type="evidence" value="ECO:0007669"/>
    <property type="project" value="TreeGrafter"/>
</dbReference>
<evidence type="ECO:0000256" key="4">
    <source>
        <dbReference type="ARBA" id="ARBA00010323"/>
    </source>
</evidence>
<feature type="transmembrane region" description="Helical" evidence="19">
    <location>
        <begin position="20"/>
        <end position="40"/>
    </location>
</feature>
<evidence type="ECO:0000256" key="16">
    <source>
        <dbReference type="ARBA" id="ARBA00026120"/>
    </source>
</evidence>
<reference evidence="21" key="1">
    <citation type="submission" date="2025-08" db="UniProtKB">
        <authorList>
            <consortium name="RefSeq"/>
        </authorList>
    </citation>
    <scope>IDENTIFICATION</scope>
    <source>
        <strain evidence="21">Airmid</strain>
    </source>
</reference>
<dbReference type="PANTHER" id="PTHR13906">
    <property type="entry name" value="PORCUPINE"/>
    <property type="match status" value="1"/>
</dbReference>
<feature type="transmembrane region" description="Helical" evidence="19">
    <location>
        <begin position="409"/>
        <end position="433"/>
    </location>
</feature>
<evidence type="ECO:0000256" key="17">
    <source>
        <dbReference type="ARBA" id="ARBA00038923"/>
    </source>
</evidence>
<keyword evidence="9 19" id="KW-1133">Transmembrane helix</keyword>
<dbReference type="GO" id="GO:0006656">
    <property type="term" value="P:phosphatidylcholine biosynthetic process"/>
    <property type="evidence" value="ECO:0007669"/>
    <property type="project" value="TreeGrafter"/>
</dbReference>
<comment type="subcellular location">
    <subcellularLocation>
        <location evidence="2">Endoplasmic reticulum</location>
    </subcellularLocation>
    <subcellularLocation>
        <location evidence="1">Membrane</location>
        <topology evidence="1">Multi-pass membrane protein</topology>
    </subcellularLocation>
</comment>
<keyword evidence="14" id="KW-0012">Acyltransferase</keyword>
<dbReference type="Proteomes" id="UP000515146">
    <property type="component" value="Unplaced"/>
</dbReference>
<dbReference type="OMA" id="NAWVSRY"/>
<evidence type="ECO:0000256" key="2">
    <source>
        <dbReference type="ARBA" id="ARBA00004240"/>
    </source>
</evidence>
<dbReference type="OrthoDB" id="5974730at2759"/>
<evidence type="ECO:0000256" key="13">
    <source>
        <dbReference type="ARBA" id="ARBA00023264"/>
    </source>
</evidence>
<keyword evidence="10" id="KW-0443">Lipid metabolism</keyword>
<feature type="transmembrane region" description="Helical" evidence="19">
    <location>
        <begin position="348"/>
        <end position="368"/>
    </location>
</feature>
<feature type="transmembrane region" description="Helical" evidence="19">
    <location>
        <begin position="445"/>
        <end position="466"/>
    </location>
</feature>
<feature type="transmembrane region" description="Helical" evidence="19">
    <location>
        <begin position="93"/>
        <end position="111"/>
    </location>
</feature>
<comment type="similarity">
    <text evidence="4">Belongs to the membrane-bound acyltransferase family.</text>
</comment>
<evidence type="ECO:0000256" key="15">
    <source>
        <dbReference type="ARBA" id="ARBA00025707"/>
    </source>
</evidence>
<evidence type="ECO:0000256" key="19">
    <source>
        <dbReference type="SAM" id="Phobius"/>
    </source>
</evidence>
<gene>
    <name evidence="21" type="primary">LOC113795887</name>
</gene>
<comment type="pathway">
    <text evidence="3">Lipid metabolism; phospholipid metabolism.</text>
</comment>
<dbReference type="GO" id="GO:0016020">
    <property type="term" value="C:membrane"/>
    <property type="evidence" value="ECO:0007669"/>
    <property type="project" value="UniProtKB-SubCell"/>
</dbReference>
<evidence type="ECO:0000256" key="18">
    <source>
        <dbReference type="ARBA" id="ARBA00039721"/>
    </source>
</evidence>
<evidence type="ECO:0000256" key="1">
    <source>
        <dbReference type="ARBA" id="ARBA00004141"/>
    </source>
</evidence>
<evidence type="ECO:0000256" key="5">
    <source>
        <dbReference type="ARBA" id="ARBA00022516"/>
    </source>
</evidence>
<keyword evidence="5" id="KW-0444">Lipid biosynthesis</keyword>
<evidence type="ECO:0000256" key="11">
    <source>
        <dbReference type="ARBA" id="ARBA00023136"/>
    </source>
</evidence>
<dbReference type="FunCoup" id="A0A6P6Y8Y8">
    <property type="interactions" value="246"/>
</dbReference>
<evidence type="ECO:0000313" key="21">
    <source>
        <dbReference type="RefSeq" id="XP_027201923.1"/>
    </source>
</evidence>
<keyword evidence="20" id="KW-1185">Reference proteome</keyword>
<dbReference type="EC" id="2.3.1.23" evidence="16"/>